<keyword evidence="2" id="KW-1185">Reference proteome</keyword>
<proteinExistence type="predicted"/>
<dbReference type="EMBL" id="MU274922">
    <property type="protein sequence ID" value="KAI0086707.1"/>
    <property type="molecule type" value="Genomic_DNA"/>
</dbReference>
<accession>A0ACB8TXC8</accession>
<evidence type="ECO:0000313" key="2">
    <source>
        <dbReference type="Proteomes" id="UP001055072"/>
    </source>
</evidence>
<protein>
    <submittedName>
        <fullName evidence="1">Uncharacterized protein</fullName>
    </submittedName>
</protein>
<name>A0ACB8TXC8_9APHY</name>
<comment type="caution">
    <text evidence="1">The sequence shown here is derived from an EMBL/GenBank/DDBJ whole genome shotgun (WGS) entry which is preliminary data.</text>
</comment>
<organism evidence="1 2">
    <name type="scientific">Irpex rosettiformis</name>
    <dbReference type="NCBI Taxonomy" id="378272"/>
    <lineage>
        <taxon>Eukaryota</taxon>
        <taxon>Fungi</taxon>
        <taxon>Dikarya</taxon>
        <taxon>Basidiomycota</taxon>
        <taxon>Agaricomycotina</taxon>
        <taxon>Agaricomycetes</taxon>
        <taxon>Polyporales</taxon>
        <taxon>Irpicaceae</taxon>
        <taxon>Irpex</taxon>
    </lineage>
</organism>
<reference evidence="1" key="1">
    <citation type="journal article" date="2021" name="Environ. Microbiol.">
        <title>Gene family expansions and transcriptome signatures uncover fungal adaptations to wood decay.</title>
        <authorList>
            <person name="Hage H."/>
            <person name="Miyauchi S."/>
            <person name="Viragh M."/>
            <person name="Drula E."/>
            <person name="Min B."/>
            <person name="Chaduli D."/>
            <person name="Navarro D."/>
            <person name="Favel A."/>
            <person name="Norest M."/>
            <person name="Lesage-Meessen L."/>
            <person name="Balint B."/>
            <person name="Merenyi Z."/>
            <person name="de Eugenio L."/>
            <person name="Morin E."/>
            <person name="Martinez A.T."/>
            <person name="Baldrian P."/>
            <person name="Stursova M."/>
            <person name="Martinez M.J."/>
            <person name="Novotny C."/>
            <person name="Magnuson J.K."/>
            <person name="Spatafora J.W."/>
            <person name="Maurice S."/>
            <person name="Pangilinan J."/>
            <person name="Andreopoulos W."/>
            <person name="LaButti K."/>
            <person name="Hundley H."/>
            <person name="Na H."/>
            <person name="Kuo A."/>
            <person name="Barry K."/>
            <person name="Lipzen A."/>
            <person name="Henrissat B."/>
            <person name="Riley R."/>
            <person name="Ahrendt S."/>
            <person name="Nagy L.G."/>
            <person name="Grigoriev I.V."/>
            <person name="Martin F."/>
            <person name="Rosso M.N."/>
        </authorList>
    </citation>
    <scope>NUCLEOTIDE SEQUENCE</scope>
    <source>
        <strain evidence="1">CBS 384.51</strain>
    </source>
</reference>
<sequence>MKTLGQVQSINQQRSHRGKTVSISTYRLSSTSRGRLGSVRSVTTSVLEPNAPEDGDVPNDNPSTAEIPVETIAKRRPFYRRAVVRILLFSLSTWYTYSLQDQIRDWVSFRPWYLDEMIRRDGLGDDTNDPSPCCKMCPPTDSNRPASFRCMDCDSCSLLCEECMVKDHCRRCLHAVERWNGKYFERTSLSALGLIVHLGHHGEKCPNAGRQVDKFIVGHVNGFHEVNIIFCACVSEHDGLVPDWAQLIRYGWFPASRQRIATAFTLRMLEFFHELTLQAKTSLHDFHKTLSRITDNSGVGTTRNCYKQLTVVMRQWRNLKLFKRNGRGHGSKDMDTMKEGSCVVECAACPHPGRNLPENWADAPSHIAWMYVLYLMLDANFRLKLKDRGFHDVDFIAGCGYFVEEIKYQAFLKEIGDQHEVNTCSAEHKAIRNANVPHGGYLASGTAACLCNRHLLVRANGLADLQKGEKYCSMDYILLCTLIGTSVAIFLTYDIACQYSKHFARRVAEFPPCMRLDAARVGSIRWAIPKKHWRVHGEKGHSQFSLNYLPYSGRTYGEGIETGWSHMNPVSMSTKEMAPSSRREVIDDHWNSWNWQKTLGFGTLFLRNLRTAREMCEKQEAMFSEFTRTFPSEMIARWQAKVERWEADPSLHDDPFVEDAKAMTLKDIKLKLATEEALDVARGIPSPHEVSASAFLQIGLELEDAQCALHVRAKERHSVADLATLQTKRNTLANRIIAWRKIQEVYMPCTVALLDTWTASNVITDHVDTEEPDGEYNDNNSDGDDVVQAHAEEIPLFLPSSLPFRLRSNNSLVTLLEKEGRLRLAIADDSLTNIRRLRRTMAGISQFKQVNVSGAGQKSNTRIRNLFGKFKDRVTAAAMRYRAAYAALSIIQSPGDWTTRLQALADKDITGPGKDDDEQPLGEGHHEISWIWRIARPVSNNSADEVNVEKFNQSMEIEWMKTRARVRRWSEEVQLIQEEMRRVIDFFEWKAKWWRQRVGQRENVTLALSSGLAGYAEKQASMYEGLSLKFYNMWVPHLMIHHLLAQSATARAASQTTQRHQTRDPVEQSSDDDQTSDSGMST</sequence>
<dbReference type="Proteomes" id="UP001055072">
    <property type="component" value="Unassembled WGS sequence"/>
</dbReference>
<evidence type="ECO:0000313" key="1">
    <source>
        <dbReference type="EMBL" id="KAI0086707.1"/>
    </source>
</evidence>
<gene>
    <name evidence="1" type="ORF">BDY19DRAFT_894365</name>
</gene>